<dbReference type="Proteomes" id="UP001152320">
    <property type="component" value="Chromosome 21"/>
</dbReference>
<dbReference type="OrthoDB" id="8060926at2759"/>
<dbReference type="PANTHER" id="PTHR46704:SF9">
    <property type="entry name" value="BHLH DOMAIN-CONTAINING PROTEIN"/>
    <property type="match status" value="1"/>
</dbReference>
<gene>
    <name evidence="1" type="ORF">HOLleu_38360</name>
</gene>
<proteinExistence type="predicted"/>
<organism evidence="1 2">
    <name type="scientific">Holothuria leucospilota</name>
    <name type="common">Black long sea cucumber</name>
    <name type="synonym">Mertensiothuria leucospilota</name>
    <dbReference type="NCBI Taxonomy" id="206669"/>
    <lineage>
        <taxon>Eukaryota</taxon>
        <taxon>Metazoa</taxon>
        <taxon>Echinodermata</taxon>
        <taxon>Eleutherozoa</taxon>
        <taxon>Echinozoa</taxon>
        <taxon>Holothuroidea</taxon>
        <taxon>Aspidochirotacea</taxon>
        <taxon>Aspidochirotida</taxon>
        <taxon>Holothuriidae</taxon>
        <taxon>Holothuria</taxon>
    </lineage>
</organism>
<keyword evidence="2" id="KW-1185">Reference proteome</keyword>
<dbReference type="EMBL" id="JAIZAY010000021">
    <property type="protein sequence ID" value="KAJ8021224.1"/>
    <property type="molecule type" value="Genomic_DNA"/>
</dbReference>
<dbReference type="AlphaFoldDB" id="A0A9Q0YIK4"/>
<evidence type="ECO:0000313" key="1">
    <source>
        <dbReference type="EMBL" id="KAJ8021224.1"/>
    </source>
</evidence>
<dbReference type="PANTHER" id="PTHR46704">
    <property type="entry name" value="CXC DOMAIN-CONTAINING PROTEIN-RELATED"/>
    <property type="match status" value="1"/>
</dbReference>
<reference evidence="1" key="1">
    <citation type="submission" date="2021-10" db="EMBL/GenBank/DDBJ databases">
        <title>Tropical sea cucumber genome reveals ecological adaptation and Cuvierian tubules defense mechanism.</title>
        <authorList>
            <person name="Chen T."/>
        </authorList>
    </citation>
    <scope>NUCLEOTIDE SEQUENCE</scope>
    <source>
        <strain evidence="1">Nanhai2018</strain>
        <tissue evidence="1">Muscle</tissue>
    </source>
</reference>
<comment type="caution">
    <text evidence="1">The sequence shown here is derived from an EMBL/GenBank/DDBJ whole genome shotgun (WGS) entry which is preliminary data.</text>
</comment>
<accession>A0A9Q0YIK4</accession>
<sequence>MNKTKQTKVKGREITFPSDRNLFARLMVIGTVRKVDIREMLTYSLGPLPLALANHDGSLVKTNKAALMHSLESAITLAPVIESIPRGSVWICDGMAMLQMLKNIPDTFGLLGEHVLKQLIYQTIAVGSTGSHVMKIYSPDQKVPSQWKKFLSNGKNKENLIEFFAAEWSKSPSGMLKGVKVFIAHGLQCHVIQANGNCTGAEHVEELSCNHEEADTRLVLHGAYAAKSKEHNIIYSPDTDNFVIALAFVNDMGGGICISSQDLETMREQFP</sequence>
<name>A0A9Q0YIK4_HOLLE</name>
<evidence type="ECO:0000313" key="2">
    <source>
        <dbReference type="Proteomes" id="UP001152320"/>
    </source>
</evidence>
<protein>
    <submittedName>
        <fullName evidence="1">Uncharacterized protein</fullName>
    </submittedName>
</protein>